<feature type="transmembrane region" description="Helical" evidence="1">
    <location>
        <begin position="200"/>
        <end position="217"/>
    </location>
</feature>
<comment type="caution">
    <text evidence="2">The sequence shown here is derived from an EMBL/GenBank/DDBJ whole genome shotgun (WGS) entry which is preliminary data.</text>
</comment>
<dbReference type="RefSeq" id="WP_319613910.1">
    <property type="nucleotide sequence ID" value="NZ_JAWXYB010000018.1"/>
</dbReference>
<feature type="transmembrane region" description="Helical" evidence="1">
    <location>
        <begin position="12"/>
        <end position="32"/>
    </location>
</feature>
<keyword evidence="1" id="KW-0812">Transmembrane</keyword>
<feature type="transmembrane region" description="Helical" evidence="1">
    <location>
        <begin position="447"/>
        <end position="467"/>
    </location>
</feature>
<feature type="transmembrane region" description="Helical" evidence="1">
    <location>
        <begin position="356"/>
        <end position="377"/>
    </location>
</feature>
<dbReference type="InterPro" id="IPR018674">
    <property type="entry name" value="DUF2142_membrane"/>
</dbReference>
<feature type="transmembrane region" description="Helical" evidence="1">
    <location>
        <begin position="155"/>
        <end position="180"/>
    </location>
</feature>
<keyword evidence="1" id="KW-0472">Membrane</keyword>
<evidence type="ECO:0000313" key="2">
    <source>
        <dbReference type="EMBL" id="MDX5930987.1"/>
    </source>
</evidence>
<feature type="transmembrane region" description="Helical" evidence="1">
    <location>
        <begin position="124"/>
        <end position="143"/>
    </location>
</feature>
<sequence>MKPSRRALRLDRIILVALFVVLTMVTGFRLAVLTPIGQVADEPAHIARAAALLHGQLLGQRVPFTPPGKSTVTVPAVRVDYGLLNASIGEMGASCAHPGTAVRTADLPWTRNQIIDIDYNTVQYFPALYLPGTIGIAIGRLLGQRPLAALFSGRIGMLLAYVLIGALAVGVARFGAGVIFATLSLPMALSLGASFNQDGLLIALSALAGAILTIDPVRHPKTRWWFLPIFMLVIASKPPYGLLLFMALTPLAAPHRWRRAFLIAIWGIPPLIWVVVMAHVSLMPYLLGPYKPGPLWPGQAGAVFTTTAPLAQLRVLTADPLRIVTLTVGLLIDSGGFLIKSGIGMLGWLTVDLARWAYVGWGLALAAAGAGVIAARASDGARWNWLDSVFSIVLVSCSVIAIELAVYLSWDKVGSAVIYGPQGRYYLLFLPFLMLAIPRLGGRFSRVMVAASVVPAVIMAVIDMFYLPGLMAQRFCLG</sequence>
<organism evidence="2 3">
    <name type="scientific">Acidiphilium acidophilum</name>
    <name type="common">Thiobacillus acidophilus</name>
    <dbReference type="NCBI Taxonomy" id="76588"/>
    <lineage>
        <taxon>Bacteria</taxon>
        <taxon>Pseudomonadati</taxon>
        <taxon>Pseudomonadota</taxon>
        <taxon>Alphaproteobacteria</taxon>
        <taxon>Acetobacterales</taxon>
        <taxon>Acidocellaceae</taxon>
        <taxon>Acidiphilium</taxon>
    </lineage>
</organism>
<feature type="transmembrane region" description="Helical" evidence="1">
    <location>
        <begin position="224"/>
        <end position="248"/>
    </location>
</feature>
<evidence type="ECO:0000256" key="1">
    <source>
        <dbReference type="SAM" id="Phobius"/>
    </source>
</evidence>
<name>A0AAW9DSE7_ACIAO</name>
<proteinExistence type="predicted"/>
<feature type="transmembrane region" description="Helical" evidence="1">
    <location>
        <begin position="260"/>
        <end position="282"/>
    </location>
</feature>
<reference evidence="2 3" key="1">
    <citation type="submission" date="2023-11" db="EMBL/GenBank/DDBJ databases">
        <title>MicrobeMod: A computational toolkit for identifying prokaryotic methylation and restriction-modification with nanopore sequencing.</title>
        <authorList>
            <person name="Crits-Christoph A."/>
            <person name="Kang S.C."/>
            <person name="Lee H."/>
            <person name="Ostrov N."/>
        </authorList>
    </citation>
    <scope>NUCLEOTIDE SEQUENCE [LARGE SCALE GENOMIC DNA]</scope>
    <source>
        <strain evidence="2 3">DSMZ 700</strain>
    </source>
</reference>
<evidence type="ECO:0000313" key="3">
    <source>
        <dbReference type="Proteomes" id="UP001279553"/>
    </source>
</evidence>
<dbReference type="EMBL" id="JAWXYB010000018">
    <property type="protein sequence ID" value="MDX5930987.1"/>
    <property type="molecule type" value="Genomic_DNA"/>
</dbReference>
<keyword evidence="1" id="KW-1133">Transmembrane helix</keyword>
<protein>
    <submittedName>
        <fullName evidence="2">DUF2142 domain-containing protein</fullName>
    </submittedName>
</protein>
<feature type="transmembrane region" description="Helical" evidence="1">
    <location>
        <begin position="422"/>
        <end position="440"/>
    </location>
</feature>
<feature type="transmembrane region" description="Helical" evidence="1">
    <location>
        <begin position="389"/>
        <end position="410"/>
    </location>
</feature>
<dbReference type="Proteomes" id="UP001279553">
    <property type="component" value="Unassembled WGS sequence"/>
</dbReference>
<dbReference type="AlphaFoldDB" id="A0AAW9DSE7"/>
<dbReference type="Pfam" id="PF09913">
    <property type="entry name" value="DUF2142"/>
    <property type="match status" value="1"/>
</dbReference>
<gene>
    <name evidence="2" type="ORF">SIL87_09450</name>
</gene>
<keyword evidence="3" id="KW-1185">Reference proteome</keyword>
<accession>A0AAW9DSE7</accession>